<dbReference type="InterPro" id="IPR011989">
    <property type="entry name" value="ARM-like"/>
</dbReference>
<dbReference type="WBParaSite" id="MBELARI_LOCUS10193">
    <property type="protein sequence ID" value="MBELARI_LOCUS10193"/>
    <property type="gene ID" value="MBELARI_LOCUS10193"/>
</dbReference>
<dbReference type="PANTHER" id="PTHR15245:SF20">
    <property type="entry name" value="SYMPLEKIN"/>
    <property type="match status" value="1"/>
</dbReference>
<protein>
    <recommendedName>
        <fullName evidence="9">Symplekin</fullName>
    </recommendedName>
</protein>
<dbReference type="Proteomes" id="UP000887575">
    <property type="component" value="Unassembled WGS sequence"/>
</dbReference>
<keyword evidence="7" id="KW-1185">Reference proteome</keyword>
<reference evidence="8" key="1">
    <citation type="submission" date="2024-02" db="UniProtKB">
        <authorList>
            <consortium name="WormBaseParasite"/>
        </authorList>
    </citation>
    <scope>IDENTIFICATION</scope>
</reference>
<feature type="region of interest" description="Disordered" evidence="4">
    <location>
        <begin position="441"/>
        <end position="460"/>
    </location>
</feature>
<dbReference type="InterPro" id="IPR021850">
    <property type="entry name" value="Symplekin/Pta1"/>
</dbReference>
<dbReference type="SUPFAM" id="SSF48371">
    <property type="entry name" value="ARM repeat"/>
    <property type="match status" value="1"/>
</dbReference>
<feature type="domain" description="Symplekin C-terminal" evidence="6">
    <location>
        <begin position="849"/>
        <end position="920"/>
    </location>
</feature>
<dbReference type="GO" id="GO:0006397">
    <property type="term" value="P:mRNA processing"/>
    <property type="evidence" value="ECO:0007669"/>
    <property type="project" value="UniProtKB-KW"/>
</dbReference>
<evidence type="ECO:0000256" key="3">
    <source>
        <dbReference type="ARBA" id="ARBA00023242"/>
    </source>
</evidence>
<name>A0AAF3E8F6_9BILA</name>
<dbReference type="InterPro" id="IPR016024">
    <property type="entry name" value="ARM-type_fold"/>
</dbReference>
<keyword evidence="3" id="KW-0539">Nucleus</keyword>
<dbReference type="Gene3D" id="1.25.10.10">
    <property type="entry name" value="Leucine-rich Repeat Variant"/>
    <property type="match status" value="1"/>
</dbReference>
<sequence length="931" mass="106881">MEKGLVGEIDDLEKCGDELRLAVQSSNEQEKIAHLNKVKEVFLNTTQLDDLLDSFLEEIIDFVELPSIAIRIYIIEFIEQISFRKYNVIKHAIGSYVRLISQGNIRVAKAILRSCTRLYPVILRWAIEEKNVAESKKCWETFLHIKEFILRLLENENEGLKTMAFKFLEIVIICQSTRSETAQLAQILISLNDVPIDHRFISHHQLKHEATQYLKILFDQMALPHISYQNLIVALGCIIKIARLHVEYFPQVIEGIEILHVNLPPTLTRGQVKSMRKELKKHLLKMLKQSPDAPLQKRVETILIGLGANSMEVERMPRGNQKSKHKRRSVDEPDLEDHKKKRKEVAKAVTKALPKDDDDGADIDEVETPQTAIDITTDYVFERLSFGLVVNLAMISLVTLPNEMPASFQAYYTPIPSVIADEEKMHLSRMLASQIAQAGLGAEGPGVEQSQKASRLAEDRRKSSSMVSIAVSAQELLLKSKTRADNKLDGDSKLNSADLLGKDFDITEDVKPLPRKEIFGIFQQTFKSIMEAESRASMANMLHIHNSLLVRLVSRYHTCHELDLLVVDFIVSEHKARGDLAVLWIIELYKQYQSDEQNREKMFERYEYVMGTLVEKMFHKILYKEMAFHRIYLEAPVITDKALFWLQRTFLDSLYGPFCLMTLRELIIARAKQRDNLVKLLFNVSLNDGTEISDQAAKTIKELYEFSYVRPVITKYLEENLDACLLEFPPPSYAKPGEPAPLAWDEKLYRVALNVYLDLILVDSSLIHRLAKVYAHATNALKKVILRMIEMPIREMSMKSDDIVKLVNECPIGSETLVARITHLLSEKNPITSEIVLGMKRLHKERNTDIRSLIPILSGLSQEEILELLPRLVLDRANQKSVPYVFRRILQSQHPETGQPPISPVDFVVFYHHLEPINDEQRQLHLERILI</sequence>
<dbReference type="PANTHER" id="PTHR15245">
    <property type="entry name" value="SYMPLEKIN-RELATED"/>
    <property type="match status" value="1"/>
</dbReference>
<dbReference type="InterPro" id="IPR022075">
    <property type="entry name" value="Symplekin_C"/>
</dbReference>
<evidence type="ECO:0000256" key="1">
    <source>
        <dbReference type="ARBA" id="ARBA00004123"/>
    </source>
</evidence>
<evidence type="ECO:0000259" key="5">
    <source>
        <dbReference type="Pfam" id="PF11935"/>
    </source>
</evidence>
<feature type="region of interest" description="Disordered" evidence="4">
    <location>
        <begin position="314"/>
        <end position="348"/>
    </location>
</feature>
<accession>A0AAF3E8F6</accession>
<feature type="domain" description="Symplekin/Pta1 N-terminal" evidence="5">
    <location>
        <begin position="105"/>
        <end position="320"/>
    </location>
</feature>
<evidence type="ECO:0000259" key="6">
    <source>
        <dbReference type="Pfam" id="PF12295"/>
    </source>
</evidence>
<organism evidence="7 8">
    <name type="scientific">Mesorhabditis belari</name>
    <dbReference type="NCBI Taxonomy" id="2138241"/>
    <lineage>
        <taxon>Eukaryota</taxon>
        <taxon>Metazoa</taxon>
        <taxon>Ecdysozoa</taxon>
        <taxon>Nematoda</taxon>
        <taxon>Chromadorea</taxon>
        <taxon>Rhabditida</taxon>
        <taxon>Rhabditina</taxon>
        <taxon>Rhabditomorpha</taxon>
        <taxon>Rhabditoidea</taxon>
        <taxon>Rhabditidae</taxon>
        <taxon>Mesorhabditinae</taxon>
        <taxon>Mesorhabditis</taxon>
    </lineage>
</organism>
<evidence type="ECO:0000256" key="4">
    <source>
        <dbReference type="SAM" id="MobiDB-lite"/>
    </source>
</evidence>
<proteinExistence type="predicted"/>
<dbReference type="GO" id="GO:0005847">
    <property type="term" value="C:mRNA cleavage and polyadenylation specificity factor complex"/>
    <property type="evidence" value="ECO:0007669"/>
    <property type="project" value="TreeGrafter"/>
</dbReference>
<dbReference type="InterPro" id="IPR032460">
    <property type="entry name" value="Symplekin/Pta1_N"/>
</dbReference>
<evidence type="ECO:0000313" key="7">
    <source>
        <dbReference type="Proteomes" id="UP000887575"/>
    </source>
</evidence>
<dbReference type="AlphaFoldDB" id="A0AAF3E8F6"/>
<dbReference type="Pfam" id="PF12295">
    <property type="entry name" value="Symplekin_C"/>
    <property type="match status" value="1"/>
</dbReference>
<dbReference type="Pfam" id="PF11935">
    <property type="entry name" value="SYMPK_PTA1_N"/>
    <property type="match status" value="1"/>
</dbReference>
<evidence type="ECO:0000313" key="8">
    <source>
        <dbReference type="WBParaSite" id="MBELARI_LOCUS10193"/>
    </source>
</evidence>
<comment type="subcellular location">
    <subcellularLocation>
        <location evidence="1">Nucleus</location>
    </subcellularLocation>
</comment>
<evidence type="ECO:0000256" key="2">
    <source>
        <dbReference type="ARBA" id="ARBA00022664"/>
    </source>
</evidence>
<evidence type="ECO:0008006" key="9">
    <source>
        <dbReference type="Google" id="ProtNLM"/>
    </source>
</evidence>
<keyword evidence="2" id="KW-0507">mRNA processing</keyword>